<proteinExistence type="predicted"/>
<evidence type="ECO:0000313" key="3">
    <source>
        <dbReference type="WBParaSite" id="TASK_0000374401-mRNA-1"/>
    </source>
</evidence>
<dbReference type="AlphaFoldDB" id="A0A0R3W1V6"/>
<accession>A0A0R3W1V6</accession>
<dbReference type="EMBL" id="UYRS01018310">
    <property type="protein sequence ID" value="VDK32275.1"/>
    <property type="molecule type" value="Genomic_DNA"/>
</dbReference>
<dbReference type="WBParaSite" id="TASK_0000374401-mRNA-1">
    <property type="protein sequence ID" value="TASK_0000374401-mRNA-1"/>
    <property type="gene ID" value="TASK_0000374401"/>
</dbReference>
<sequence length="98" mass="11581">MLNSKQNPNSGRREANVYRVMLTIVESARPRSRGKQEHAHWSLQAKMLLDYGDQSVRALSMAHFLSHFRAFEQNVRSMVRFYTDPSLYKDSLFVELFW</sequence>
<reference evidence="3" key="1">
    <citation type="submission" date="2017-02" db="UniProtKB">
        <authorList>
            <consortium name="WormBaseParasite"/>
        </authorList>
    </citation>
    <scope>IDENTIFICATION</scope>
</reference>
<organism evidence="3">
    <name type="scientific">Taenia asiatica</name>
    <name type="common">Asian tapeworm</name>
    <dbReference type="NCBI Taxonomy" id="60517"/>
    <lineage>
        <taxon>Eukaryota</taxon>
        <taxon>Metazoa</taxon>
        <taxon>Spiralia</taxon>
        <taxon>Lophotrochozoa</taxon>
        <taxon>Platyhelminthes</taxon>
        <taxon>Cestoda</taxon>
        <taxon>Eucestoda</taxon>
        <taxon>Cyclophyllidea</taxon>
        <taxon>Taeniidae</taxon>
        <taxon>Taenia</taxon>
    </lineage>
</organism>
<gene>
    <name evidence="1" type="ORF">TASK_LOCUS3745</name>
</gene>
<reference evidence="1 2" key="2">
    <citation type="submission" date="2018-11" db="EMBL/GenBank/DDBJ databases">
        <authorList>
            <consortium name="Pathogen Informatics"/>
        </authorList>
    </citation>
    <scope>NUCLEOTIDE SEQUENCE [LARGE SCALE GENOMIC DNA]</scope>
</reference>
<protein>
    <submittedName>
        <fullName evidence="3">DUF1016_N domain-containing protein</fullName>
    </submittedName>
</protein>
<keyword evidence="2" id="KW-1185">Reference proteome</keyword>
<dbReference type="Proteomes" id="UP000282613">
    <property type="component" value="Unassembled WGS sequence"/>
</dbReference>
<evidence type="ECO:0000313" key="1">
    <source>
        <dbReference type="EMBL" id="VDK32275.1"/>
    </source>
</evidence>
<name>A0A0R3W1V6_TAEAS</name>
<evidence type="ECO:0000313" key="2">
    <source>
        <dbReference type="Proteomes" id="UP000282613"/>
    </source>
</evidence>